<protein>
    <submittedName>
        <fullName evidence="2">Serine/threonine phosphatase stp</fullName>
        <ecNumber evidence="2">3.1.3.16</ecNumber>
    </submittedName>
</protein>
<evidence type="ECO:0000313" key="3">
    <source>
        <dbReference type="Proteomes" id="UP000068382"/>
    </source>
</evidence>
<dbReference type="PROSITE" id="PS51746">
    <property type="entry name" value="PPM_2"/>
    <property type="match status" value="1"/>
</dbReference>
<dbReference type="SMART" id="SM00332">
    <property type="entry name" value="PP2Cc"/>
    <property type="match status" value="1"/>
</dbReference>
<dbReference type="AlphaFoldDB" id="A0A132BT80"/>
<evidence type="ECO:0000313" key="2">
    <source>
        <dbReference type="EMBL" id="KUP91563.1"/>
    </source>
</evidence>
<dbReference type="SMART" id="SM00331">
    <property type="entry name" value="PP2C_SIG"/>
    <property type="match status" value="1"/>
</dbReference>
<name>A0A132BT80_9RHOB</name>
<dbReference type="RefSeq" id="WP_068246865.1">
    <property type="nucleotide sequence ID" value="NZ_LPUY01000094.1"/>
</dbReference>
<dbReference type="InterPro" id="IPR001932">
    <property type="entry name" value="PPM-type_phosphatase-like_dom"/>
</dbReference>
<dbReference type="GO" id="GO:0004722">
    <property type="term" value="F:protein serine/threonine phosphatase activity"/>
    <property type="evidence" value="ECO:0007669"/>
    <property type="project" value="UniProtKB-EC"/>
</dbReference>
<keyword evidence="2" id="KW-0378">Hydrolase</keyword>
<dbReference type="PATRIC" id="fig|1768241.3.peg.3734"/>
<dbReference type="Gene3D" id="3.60.40.10">
    <property type="entry name" value="PPM-type phosphatase domain"/>
    <property type="match status" value="1"/>
</dbReference>
<reference evidence="2 3" key="1">
    <citation type="submission" date="2015-12" db="EMBL/GenBank/DDBJ databases">
        <title>Genome sequence of the marine Rhodobacteraceae strain O3.65, Candidatus Tritonibacter horizontis.</title>
        <authorList>
            <person name="Poehlein A."/>
            <person name="Giebel H.A."/>
            <person name="Voget S."/>
            <person name="Brinkhoff T."/>
        </authorList>
    </citation>
    <scope>NUCLEOTIDE SEQUENCE [LARGE SCALE GENOMIC DNA]</scope>
    <source>
        <strain evidence="2 3">O3.65</strain>
    </source>
</reference>
<dbReference type="CDD" id="cd00143">
    <property type="entry name" value="PP2Cc"/>
    <property type="match status" value="1"/>
</dbReference>
<comment type="caution">
    <text evidence="2">The sequence shown here is derived from an EMBL/GenBank/DDBJ whole genome shotgun (WGS) entry which is preliminary data.</text>
</comment>
<evidence type="ECO:0000259" key="1">
    <source>
        <dbReference type="PROSITE" id="PS51746"/>
    </source>
</evidence>
<proteinExistence type="predicted"/>
<gene>
    <name evidence="2" type="primary">stp_2</name>
    <name evidence="2" type="ORF">TRIHO_35770</name>
</gene>
<dbReference type="Pfam" id="PF13672">
    <property type="entry name" value="PP2C_2"/>
    <property type="match status" value="1"/>
</dbReference>
<accession>A0A132BT80</accession>
<keyword evidence="3" id="KW-1185">Reference proteome</keyword>
<dbReference type="Proteomes" id="UP000068382">
    <property type="component" value="Unassembled WGS sequence"/>
</dbReference>
<feature type="domain" description="PPM-type phosphatase" evidence="1">
    <location>
        <begin position="6"/>
        <end position="239"/>
    </location>
</feature>
<dbReference type="InterPro" id="IPR036457">
    <property type="entry name" value="PPM-type-like_dom_sf"/>
</dbReference>
<dbReference type="OrthoDB" id="9801841at2"/>
<sequence>MTEMRRTRFVAQTHTGLVRKANEDAILALPEHEIWLVSDGMGGHDAGDYASRLIADMVATIPQGLDPSEKMHALRDAIHGAHRAIQAEAESRGGTTIGATVVALVVSHGHFLCLWAGDSRIYRLRAGKIELLTSDHSAVADYVLAGKMSWDEADQHPQSNAITRAVGIEGDLILDKVRGETEPGDRFLLCSDGLTKYATFAMLEDVLAATPLETLGDRLIQIALTGGGGDNVSAIVVDVL</sequence>
<organism evidence="2 3">
    <name type="scientific">Tritonibacter horizontis</name>
    <dbReference type="NCBI Taxonomy" id="1768241"/>
    <lineage>
        <taxon>Bacteria</taxon>
        <taxon>Pseudomonadati</taxon>
        <taxon>Pseudomonadota</taxon>
        <taxon>Alphaproteobacteria</taxon>
        <taxon>Rhodobacterales</taxon>
        <taxon>Paracoccaceae</taxon>
        <taxon>Tritonibacter</taxon>
    </lineage>
</organism>
<dbReference type="EMBL" id="LPUY01000094">
    <property type="protein sequence ID" value="KUP91563.1"/>
    <property type="molecule type" value="Genomic_DNA"/>
</dbReference>
<dbReference type="SUPFAM" id="SSF81606">
    <property type="entry name" value="PP2C-like"/>
    <property type="match status" value="1"/>
</dbReference>
<dbReference type="EC" id="3.1.3.16" evidence="2"/>